<accession>A0A9P3PN21</accession>
<dbReference type="Proteomes" id="UP001063166">
    <property type="component" value="Unassembled WGS sequence"/>
</dbReference>
<dbReference type="EMBL" id="BRPK01000005">
    <property type="protein sequence ID" value="GLB38311.1"/>
    <property type="molecule type" value="Genomic_DNA"/>
</dbReference>
<gene>
    <name evidence="2" type="ORF">LshimejAT787_0501760</name>
</gene>
<evidence type="ECO:0000313" key="3">
    <source>
        <dbReference type="Proteomes" id="UP001063166"/>
    </source>
</evidence>
<proteinExistence type="predicted"/>
<reference evidence="2" key="1">
    <citation type="submission" date="2022-07" db="EMBL/GenBank/DDBJ databases">
        <title>The genome of Lyophyllum shimeji provides insight into the initial evolution of ectomycorrhizal fungal genome.</title>
        <authorList>
            <person name="Kobayashi Y."/>
            <person name="Shibata T."/>
            <person name="Hirakawa H."/>
            <person name="Shigenobu S."/>
            <person name="Nishiyama T."/>
            <person name="Yamada A."/>
            <person name="Hasebe M."/>
            <person name="Kawaguchi M."/>
        </authorList>
    </citation>
    <scope>NUCLEOTIDE SEQUENCE</scope>
    <source>
        <strain evidence="2">AT787</strain>
    </source>
</reference>
<feature type="compositionally biased region" description="Basic residues" evidence="1">
    <location>
        <begin position="160"/>
        <end position="169"/>
    </location>
</feature>
<protein>
    <submittedName>
        <fullName evidence="2">Zinc finger</fullName>
    </submittedName>
</protein>
<organism evidence="2 3">
    <name type="scientific">Lyophyllum shimeji</name>
    <name type="common">Hon-shimeji</name>
    <name type="synonym">Tricholoma shimeji</name>
    <dbReference type="NCBI Taxonomy" id="47721"/>
    <lineage>
        <taxon>Eukaryota</taxon>
        <taxon>Fungi</taxon>
        <taxon>Dikarya</taxon>
        <taxon>Basidiomycota</taxon>
        <taxon>Agaricomycotina</taxon>
        <taxon>Agaricomycetes</taxon>
        <taxon>Agaricomycetidae</taxon>
        <taxon>Agaricales</taxon>
        <taxon>Tricholomatineae</taxon>
        <taxon>Lyophyllaceae</taxon>
        <taxon>Lyophyllum</taxon>
    </lineage>
</organism>
<sequence>MYSSYYLNAPVDSVAHLLSNEEQGFEDLLATAAENFPPETKAEYRNSSPMSAPSPICSSSSSESSLHSPDIDHQEEANELHFESDSDVEQLDLDERPIPAHQLRRAPSVYSDEEDFRDVIATLTPTRPKPSGLTRHPRSRHTAPLQDHPYPHSYVSSSSSRRKPVRRLSHFTSNDSDYEPGDDSEGNATDDEYVPSPQLAPSRHRRASPASSTSSRRSTAPSMPSTPHSSANHLGSKPRRMPSSRNEQSSWDVEQLVANADKFNFICPVCDRVQRNRRMPDLKRHLRTHARPSSNDQTKGFWCKGVPLDDADMYGIPPTAERFLFLGEWRKHQLRPPTRDGGLIHAFLRRVYPAILFITLYACT</sequence>
<evidence type="ECO:0000313" key="2">
    <source>
        <dbReference type="EMBL" id="GLB38311.1"/>
    </source>
</evidence>
<feature type="compositionally biased region" description="Low complexity" evidence="1">
    <location>
        <begin position="208"/>
        <end position="227"/>
    </location>
</feature>
<comment type="caution">
    <text evidence="2">The sequence shown here is derived from an EMBL/GenBank/DDBJ whole genome shotgun (WGS) entry which is preliminary data.</text>
</comment>
<feature type="region of interest" description="Disordered" evidence="1">
    <location>
        <begin position="36"/>
        <end position="250"/>
    </location>
</feature>
<name>A0A9P3PN21_LYOSH</name>
<keyword evidence="3" id="KW-1185">Reference proteome</keyword>
<feature type="compositionally biased region" description="Low complexity" evidence="1">
    <location>
        <begin position="47"/>
        <end position="68"/>
    </location>
</feature>
<dbReference type="AlphaFoldDB" id="A0A9P3PN21"/>
<feature type="compositionally biased region" description="Acidic residues" evidence="1">
    <location>
        <begin position="176"/>
        <end position="193"/>
    </location>
</feature>
<feature type="compositionally biased region" description="Basic and acidic residues" evidence="1">
    <location>
        <begin position="69"/>
        <end position="84"/>
    </location>
</feature>
<dbReference type="OrthoDB" id="8922241at2759"/>
<evidence type="ECO:0000256" key="1">
    <source>
        <dbReference type="SAM" id="MobiDB-lite"/>
    </source>
</evidence>